<keyword evidence="2" id="KW-0479">Metal-binding</keyword>
<evidence type="ECO:0000256" key="2">
    <source>
        <dbReference type="ARBA" id="ARBA00022723"/>
    </source>
</evidence>
<evidence type="ECO:0000256" key="3">
    <source>
        <dbReference type="ARBA" id="ARBA00022741"/>
    </source>
</evidence>
<keyword evidence="1" id="KW-0436">Ligase</keyword>
<keyword evidence="8" id="KW-1185">Reference proteome</keyword>
<dbReference type="GO" id="GO:0005524">
    <property type="term" value="F:ATP binding"/>
    <property type="evidence" value="ECO:0007669"/>
    <property type="project" value="UniProtKB-KW"/>
</dbReference>
<sequence length="387" mass="43739">MRRVPIAERPNWRQLADEYGFSYAMPDGQKYWDESVCYQFTLREIEDDLEEATSEMVALCGELAGRAVRDEAYLKRLAIPESFWSFIETSWNRSDMSLYGRFDFVYGGNGPAKLLEFNADTPTSAYEAAVFQWLWLEDRIATGKLPGSADQFNSLHDKLIARFKAFPRFGTPFHMTAFSSELEDRKTVEYLADCAREAGHQVKLIDIADIGRDGLNQFVDDENRPIQRIFKLYPWEWLIHEPFGAAIPQARTTWIEPAWKMLLSTKAILPELWKIAPGHPNLLEAYHEGDPAASALARDHVAKPIFSREGANVEIKRAGVTVAFPEGPYDQVPRVLQALAPDAVFDGMRPVIGSWIVDTEPAGIGIREDKGLVTGNLSRFVPHAIID</sequence>
<dbReference type="EMBL" id="CP039865">
    <property type="protein sequence ID" value="QCK87653.1"/>
    <property type="molecule type" value="Genomic_DNA"/>
</dbReference>
<evidence type="ECO:0000256" key="5">
    <source>
        <dbReference type="ARBA" id="ARBA00022842"/>
    </source>
</evidence>
<dbReference type="Gene3D" id="3.30.1490.330">
    <property type="match status" value="1"/>
</dbReference>
<dbReference type="OrthoDB" id="9765517at2"/>
<dbReference type="AlphaFoldDB" id="A0A4D7QP20"/>
<dbReference type="GO" id="GO:0046872">
    <property type="term" value="F:metal ion binding"/>
    <property type="evidence" value="ECO:0007669"/>
    <property type="project" value="UniProtKB-KW"/>
</dbReference>
<dbReference type="InterPro" id="IPR005494">
    <property type="entry name" value="GSPS_pre-ATP-grasp-like_dom"/>
</dbReference>
<evidence type="ECO:0000259" key="6">
    <source>
        <dbReference type="Pfam" id="PF03738"/>
    </source>
</evidence>
<evidence type="ECO:0000256" key="4">
    <source>
        <dbReference type="ARBA" id="ARBA00022840"/>
    </source>
</evidence>
<evidence type="ECO:0000313" key="8">
    <source>
        <dbReference type="Proteomes" id="UP000298588"/>
    </source>
</evidence>
<dbReference type="KEGG" id="paqt:E8L99_18770"/>
<feature type="domain" description="Glutathionylspermidine synthase pre-ATP-grasp-like" evidence="6">
    <location>
        <begin position="12"/>
        <end position="385"/>
    </location>
</feature>
<dbReference type="RefSeq" id="WP_137100982.1">
    <property type="nucleotide sequence ID" value="NZ_CP039865.1"/>
</dbReference>
<keyword evidence="3" id="KW-0547">Nucleotide-binding</keyword>
<protein>
    <submittedName>
        <fullName evidence="7">Glutathionylspermidine synthase family protein</fullName>
    </submittedName>
</protein>
<gene>
    <name evidence="7" type="ORF">E8L99_18770</name>
</gene>
<evidence type="ECO:0000256" key="1">
    <source>
        <dbReference type="ARBA" id="ARBA00022598"/>
    </source>
</evidence>
<organism evidence="7 8">
    <name type="scientific">Phreatobacter aquaticus</name>
    <dbReference type="NCBI Taxonomy" id="2570229"/>
    <lineage>
        <taxon>Bacteria</taxon>
        <taxon>Pseudomonadati</taxon>
        <taxon>Pseudomonadota</taxon>
        <taxon>Alphaproteobacteria</taxon>
        <taxon>Hyphomicrobiales</taxon>
        <taxon>Phreatobacteraceae</taxon>
        <taxon>Phreatobacter</taxon>
    </lineage>
</organism>
<dbReference type="InterPro" id="IPR016185">
    <property type="entry name" value="PreATP-grasp_dom_sf"/>
</dbReference>
<proteinExistence type="predicted"/>
<dbReference type="SUPFAM" id="SSF52440">
    <property type="entry name" value="PreATP-grasp domain"/>
    <property type="match status" value="1"/>
</dbReference>
<evidence type="ECO:0000313" key="7">
    <source>
        <dbReference type="EMBL" id="QCK87653.1"/>
    </source>
</evidence>
<dbReference type="SUPFAM" id="SSF56059">
    <property type="entry name" value="Glutathione synthetase ATP-binding domain-like"/>
    <property type="match status" value="1"/>
</dbReference>
<name>A0A4D7QP20_9HYPH</name>
<keyword evidence="5" id="KW-0460">Magnesium</keyword>
<dbReference type="GO" id="GO:0016874">
    <property type="term" value="F:ligase activity"/>
    <property type="evidence" value="ECO:0007669"/>
    <property type="project" value="UniProtKB-KW"/>
</dbReference>
<accession>A0A4D7QP20</accession>
<reference evidence="7 8" key="1">
    <citation type="submission" date="2019-04" db="EMBL/GenBank/DDBJ databases">
        <title>Phreatobacter aquaticus sp. nov.</title>
        <authorList>
            <person name="Choi A."/>
            <person name="Baek K."/>
        </authorList>
    </citation>
    <scope>NUCLEOTIDE SEQUENCE [LARGE SCALE GENOMIC DNA]</scope>
    <source>
        <strain evidence="7 8">NMCR1094</strain>
    </source>
</reference>
<dbReference type="Pfam" id="PF03738">
    <property type="entry name" value="GSP_synth"/>
    <property type="match status" value="1"/>
</dbReference>
<keyword evidence="4" id="KW-0067">ATP-binding</keyword>
<dbReference type="Proteomes" id="UP000298588">
    <property type="component" value="Chromosome"/>
</dbReference>